<dbReference type="AlphaFoldDB" id="A0A0A9HME4"/>
<evidence type="ECO:0000256" key="1">
    <source>
        <dbReference type="SAM" id="MobiDB-lite"/>
    </source>
</evidence>
<name>A0A0A9HME4_ARUDO</name>
<protein>
    <submittedName>
        <fullName evidence="2">Uncharacterized protein</fullName>
    </submittedName>
</protein>
<organism evidence="2">
    <name type="scientific">Arundo donax</name>
    <name type="common">Giant reed</name>
    <name type="synonym">Donax arundinaceus</name>
    <dbReference type="NCBI Taxonomy" id="35708"/>
    <lineage>
        <taxon>Eukaryota</taxon>
        <taxon>Viridiplantae</taxon>
        <taxon>Streptophyta</taxon>
        <taxon>Embryophyta</taxon>
        <taxon>Tracheophyta</taxon>
        <taxon>Spermatophyta</taxon>
        <taxon>Magnoliopsida</taxon>
        <taxon>Liliopsida</taxon>
        <taxon>Poales</taxon>
        <taxon>Poaceae</taxon>
        <taxon>PACMAD clade</taxon>
        <taxon>Arundinoideae</taxon>
        <taxon>Arundineae</taxon>
        <taxon>Arundo</taxon>
    </lineage>
</organism>
<dbReference type="EMBL" id="GBRH01160887">
    <property type="protein sequence ID" value="JAE37009.1"/>
    <property type="molecule type" value="Transcribed_RNA"/>
</dbReference>
<feature type="region of interest" description="Disordered" evidence="1">
    <location>
        <begin position="1"/>
        <end position="22"/>
    </location>
</feature>
<reference evidence="2" key="1">
    <citation type="submission" date="2014-09" db="EMBL/GenBank/DDBJ databases">
        <authorList>
            <person name="Magalhaes I.L.F."/>
            <person name="Oliveira U."/>
            <person name="Santos F.R."/>
            <person name="Vidigal T.H.D.A."/>
            <person name="Brescovit A.D."/>
            <person name="Santos A.J."/>
        </authorList>
    </citation>
    <scope>NUCLEOTIDE SEQUENCE</scope>
    <source>
        <tissue evidence="2">Shoot tissue taken approximately 20 cm above the soil surface</tissue>
    </source>
</reference>
<feature type="compositionally biased region" description="Basic and acidic residues" evidence="1">
    <location>
        <begin position="1"/>
        <end position="13"/>
    </location>
</feature>
<reference evidence="2" key="2">
    <citation type="journal article" date="2015" name="Data Brief">
        <title>Shoot transcriptome of the giant reed, Arundo donax.</title>
        <authorList>
            <person name="Barrero R.A."/>
            <person name="Guerrero F.D."/>
            <person name="Moolhuijzen P."/>
            <person name="Goolsby J.A."/>
            <person name="Tidwell J."/>
            <person name="Bellgard S.E."/>
            <person name="Bellgard M.I."/>
        </authorList>
    </citation>
    <scope>NUCLEOTIDE SEQUENCE</scope>
    <source>
        <tissue evidence="2">Shoot tissue taken approximately 20 cm above the soil surface</tissue>
    </source>
</reference>
<evidence type="ECO:0000313" key="2">
    <source>
        <dbReference type="EMBL" id="JAE37009.1"/>
    </source>
</evidence>
<accession>A0A0A9HME4</accession>
<sequence length="22" mass="2562">MEAHSQRSSDRKQNTKHSGIYT</sequence>
<proteinExistence type="predicted"/>